<evidence type="ECO:0000256" key="5">
    <source>
        <dbReference type="ARBA" id="ARBA00022927"/>
    </source>
</evidence>
<evidence type="ECO:0000256" key="8">
    <source>
        <dbReference type="ARBA" id="ARBA00023136"/>
    </source>
</evidence>
<evidence type="ECO:0000256" key="9">
    <source>
        <dbReference type="HAMAP-Rule" id="MF_01463"/>
    </source>
</evidence>
<feature type="domain" description="Protein export membrane protein SecD/SecF C-terminal" evidence="10">
    <location>
        <begin position="244"/>
        <end position="411"/>
    </location>
</feature>
<dbReference type="InterPro" id="IPR022813">
    <property type="entry name" value="SecD/SecF_arch_bac"/>
</dbReference>
<feature type="transmembrane region" description="Helical" evidence="9">
    <location>
        <begin position="384"/>
        <end position="407"/>
    </location>
</feature>
<evidence type="ECO:0000256" key="2">
    <source>
        <dbReference type="ARBA" id="ARBA00022448"/>
    </source>
</evidence>
<organism evidence="12 13">
    <name type="scientific">Exiguobacterium antarcticum</name>
    <dbReference type="NCBI Taxonomy" id="132920"/>
    <lineage>
        <taxon>Bacteria</taxon>
        <taxon>Bacillati</taxon>
        <taxon>Bacillota</taxon>
        <taxon>Bacilli</taxon>
        <taxon>Bacillales</taxon>
        <taxon>Bacillales Family XII. Incertae Sedis</taxon>
        <taxon>Exiguobacterium</taxon>
    </lineage>
</organism>
<dbReference type="InterPro" id="IPR055344">
    <property type="entry name" value="SecD_SecF_C_bact"/>
</dbReference>
<evidence type="ECO:0000256" key="6">
    <source>
        <dbReference type="ARBA" id="ARBA00022989"/>
    </source>
</evidence>
<feature type="transmembrane region" description="Helical" evidence="9">
    <location>
        <begin position="285"/>
        <end position="305"/>
    </location>
</feature>
<dbReference type="PANTHER" id="PTHR30081">
    <property type="entry name" value="PROTEIN-EXPORT MEMBRANE PROTEIN SEC"/>
    <property type="match status" value="1"/>
</dbReference>
<evidence type="ECO:0000256" key="1">
    <source>
        <dbReference type="ARBA" id="ARBA00004651"/>
    </source>
</evidence>
<comment type="subunit">
    <text evidence="9">Forms a complex with SecF. Part of the essential Sec protein translocation apparatus which comprises SecA, SecYEG and auxiliary proteins SecDF. Other proteins may also be involved.</text>
</comment>
<dbReference type="Proteomes" id="UP001243286">
    <property type="component" value="Unassembled WGS sequence"/>
</dbReference>
<dbReference type="InterPro" id="IPR001036">
    <property type="entry name" value="Acrflvin-R"/>
</dbReference>
<feature type="transmembrane region" description="Helical" evidence="9">
    <location>
        <begin position="262"/>
        <end position="280"/>
    </location>
</feature>
<keyword evidence="5 9" id="KW-0653">Protein transport</keyword>
<evidence type="ECO:0000259" key="11">
    <source>
        <dbReference type="Pfam" id="PF21760"/>
    </source>
</evidence>
<evidence type="ECO:0000256" key="3">
    <source>
        <dbReference type="ARBA" id="ARBA00022475"/>
    </source>
</evidence>
<gene>
    <name evidence="9 12" type="primary">secD</name>
    <name evidence="12" type="ORF">QK289_05840</name>
</gene>
<keyword evidence="2 9" id="KW-0813">Transport</keyword>
<evidence type="ECO:0000313" key="12">
    <source>
        <dbReference type="EMBL" id="MDI3234522.1"/>
    </source>
</evidence>
<dbReference type="InterPro" id="IPR048631">
    <property type="entry name" value="SecD_1st"/>
</dbReference>
<dbReference type="NCBIfam" id="TIGR01129">
    <property type="entry name" value="secD"/>
    <property type="match status" value="1"/>
</dbReference>
<dbReference type="Gene3D" id="3.30.70.3220">
    <property type="match status" value="1"/>
</dbReference>
<dbReference type="SUPFAM" id="SSF82866">
    <property type="entry name" value="Multidrug efflux transporter AcrB transmembrane domain"/>
    <property type="match status" value="1"/>
</dbReference>
<feature type="transmembrane region" description="Helical" evidence="9">
    <location>
        <begin position="356"/>
        <end position="378"/>
    </location>
</feature>
<dbReference type="HAMAP" id="MF_01463_B">
    <property type="entry name" value="SecD_B"/>
    <property type="match status" value="1"/>
</dbReference>
<sequence>MIKKGKLASFFIIVAALLILIGTTSTWLLKDTKLGLDLKGGFEVLYEVQPLKEGDVIDANAMSATLTAIENRVNVLGVSEPDIRIEGDNRIRVQLAGVKNQSEARQILSSTAELSFRDINDKVLLDGSDLKAKGAKVGYDPQTNAPLVELTMKSKEKFYEVTQNVSKMQPPANRLVIWLDYEKGDTYEKEIQKENSKIVSDASVQQPINSDKAIISGGDITAEYGKQLSSILNAGALPVKLDEIYSTSVSAAFGQDALDQTLFASMIGVAAVFLFMLLFYRVSGFVSIITLLFYIYLVMIFFNGINAVLTLPGIAALVLGVGMAVDANIITAERIKDELRSGKSVLSAFKAGNRRSFGTILDANLTTLISAGVLYYFGTSTVKGFAIMLMVSIAVTFVTNVFISRYLMQLLVSSRWFDKKKTWFGVKESEIREL</sequence>
<feature type="transmembrane region" description="Helical" evidence="9">
    <location>
        <begin position="311"/>
        <end position="335"/>
    </location>
</feature>
<keyword evidence="13" id="KW-1185">Reference proteome</keyword>
<dbReference type="NCBIfam" id="TIGR00916">
    <property type="entry name" value="2A0604s01"/>
    <property type="match status" value="1"/>
</dbReference>
<dbReference type="InterPro" id="IPR048634">
    <property type="entry name" value="SecD_SecF_C"/>
</dbReference>
<evidence type="ECO:0000259" key="10">
    <source>
        <dbReference type="Pfam" id="PF02355"/>
    </source>
</evidence>
<name>A0ABT6R144_9BACL</name>
<feature type="transmembrane region" description="Helical" evidence="9">
    <location>
        <begin position="7"/>
        <end position="29"/>
    </location>
</feature>
<keyword evidence="8 9" id="KW-0472">Membrane</keyword>
<dbReference type="InterPro" id="IPR005791">
    <property type="entry name" value="SecD"/>
</dbReference>
<keyword evidence="7 9" id="KW-0811">Translocation</keyword>
<dbReference type="PRINTS" id="PR00702">
    <property type="entry name" value="ACRIFLAVINRP"/>
</dbReference>
<feature type="domain" description="Protein translocase subunit SecDF P1" evidence="11">
    <location>
        <begin position="62"/>
        <end position="120"/>
    </location>
</feature>
<dbReference type="Pfam" id="PF02355">
    <property type="entry name" value="SecD_SecF_C"/>
    <property type="match status" value="1"/>
</dbReference>
<keyword evidence="3 9" id="KW-1003">Cell membrane</keyword>
<keyword evidence="4 9" id="KW-0812">Transmembrane</keyword>
<protein>
    <recommendedName>
        <fullName evidence="9">Protein translocase subunit SecD</fullName>
    </recommendedName>
</protein>
<keyword evidence="6 9" id="KW-1133">Transmembrane helix</keyword>
<comment type="similarity">
    <text evidence="9">Belongs to the SecD/SecF family. SecD subfamily.</text>
</comment>
<reference evidence="12 13" key="1">
    <citation type="submission" date="2023-04" db="EMBL/GenBank/DDBJ databases">
        <title>Antarctic isolates genomes.</title>
        <authorList>
            <person name="Dimov S.G."/>
        </authorList>
    </citation>
    <scope>NUCLEOTIDE SEQUENCE [LARGE SCALE GENOMIC DNA]</scope>
    <source>
        <strain evidence="12 13">AL19</strain>
    </source>
</reference>
<evidence type="ECO:0000256" key="4">
    <source>
        <dbReference type="ARBA" id="ARBA00022692"/>
    </source>
</evidence>
<comment type="caution">
    <text evidence="12">The sequence shown here is derived from an EMBL/GenBank/DDBJ whole genome shotgun (WGS) entry which is preliminary data.</text>
</comment>
<dbReference type="EMBL" id="JASBQV010000006">
    <property type="protein sequence ID" value="MDI3234522.1"/>
    <property type="molecule type" value="Genomic_DNA"/>
</dbReference>
<comment type="subcellular location">
    <subcellularLocation>
        <location evidence="1 9">Cell membrane</location>
        <topology evidence="1 9">Multi-pass membrane protein</topology>
    </subcellularLocation>
</comment>
<dbReference type="Gene3D" id="1.20.1640.10">
    <property type="entry name" value="Multidrug efflux transporter AcrB transmembrane domain"/>
    <property type="match status" value="1"/>
</dbReference>
<accession>A0ABT6R144</accession>
<dbReference type="PANTHER" id="PTHR30081:SF1">
    <property type="entry name" value="PROTEIN TRANSLOCASE SUBUNIT SECD"/>
    <property type="match status" value="1"/>
</dbReference>
<comment type="function">
    <text evidence="9">Part of the Sec protein translocase complex. Interacts with the SecYEG preprotein conducting channel. SecDF uses the proton motive force (PMF) to complete protein translocation after the ATP-dependent function of SecA.</text>
</comment>
<proteinExistence type="inferred from homology"/>
<evidence type="ECO:0000313" key="13">
    <source>
        <dbReference type="Proteomes" id="UP001243286"/>
    </source>
</evidence>
<dbReference type="Pfam" id="PF21760">
    <property type="entry name" value="SecD_1st"/>
    <property type="match status" value="1"/>
</dbReference>
<evidence type="ECO:0000256" key="7">
    <source>
        <dbReference type="ARBA" id="ARBA00023010"/>
    </source>
</evidence>